<evidence type="ECO:0000256" key="1">
    <source>
        <dbReference type="ARBA" id="ARBA00022737"/>
    </source>
</evidence>
<comment type="subcellular location">
    <subcellularLocation>
        <location evidence="5">Nucleus</location>
    </subcellularLocation>
    <subcellularLocation>
        <location evidence="5">Cytoplasm</location>
    </subcellularLocation>
</comment>
<dbReference type="FunFam" id="1.10.8.10:FF:000003">
    <property type="entry name" value="UV excision repair protein RAD23 homolog"/>
    <property type="match status" value="1"/>
</dbReference>
<dbReference type="Gene3D" id="1.10.10.540">
    <property type="entry name" value="XPC-binding domain"/>
    <property type="match status" value="1"/>
</dbReference>
<dbReference type="GO" id="GO:0006289">
    <property type="term" value="P:nucleotide-excision repair"/>
    <property type="evidence" value="ECO:0007669"/>
    <property type="project" value="UniProtKB-UniRule"/>
</dbReference>
<protein>
    <recommendedName>
        <fullName evidence="5">UV excision repair protein RAD23</fullName>
    </recommendedName>
</protein>
<feature type="domain" description="UBA" evidence="7">
    <location>
        <begin position="272"/>
        <end position="313"/>
    </location>
</feature>
<keyword evidence="2 5" id="KW-0227">DNA damage</keyword>
<dbReference type="InterPro" id="IPR015360">
    <property type="entry name" value="XPC-bd"/>
</dbReference>
<dbReference type="GO" id="GO:0003684">
    <property type="term" value="F:damaged DNA binding"/>
    <property type="evidence" value="ECO:0007669"/>
    <property type="project" value="UniProtKB-UniRule"/>
</dbReference>
<dbReference type="OrthoDB" id="419317at2759"/>
<name>B3MST0_DROAN</name>
<dbReference type="InterPro" id="IPR004806">
    <property type="entry name" value="Rad23"/>
</dbReference>
<evidence type="ECO:0000256" key="5">
    <source>
        <dbReference type="RuleBase" id="RU367049"/>
    </source>
</evidence>
<evidence type="ECO:0000256" key="6">
    <source>
        <dbReference type="SAM" id="MobiDB-lite"/>
    </source>
</evidence>
<dbReference type="GO" id="GO:0031593">
    <property type="term" value="F:polyubiquitin modification-dependent protein binding"/>
    <property type="evidence" value="ECO:0007669"/>
    <property type="project" value="UniProtKB-UniRule"/>
</dbReference>
<feature type="region of interest" description="Disordered" evidence="6">
    <location>
        <begin position="78"/>
        <end position="106"/>
    </location>
</feature>
<accession>B3MST0</accession>
<dbReference type="SMART" id="SM00213">
    <property type="entry name" value="UBQ"/>
    <property type="match status" value="1"/>
</dbReference>
<dbReference type="FunFam" id="1.10.8.10:FF:000002">
    <property type="entry name" value="UV excision repair protein RAD23 homolog"/>
    <property type="match status" value="1"/>
</dbReference>
<evidence type="ECO:0000313" key="9">
    <source>
        <dbReference type="EMBL" id="EDV30320.1"/>
    </source>
</evidence>
<dbReference type="PROSITE" id="PS50030">
    <property type="entry name" value="UBA"/>
    <property type="match status" value="2"/>
</dbReference>
<dbReference type="PhylomeDB" id="B3MST0"/>
<dbReference type="SUPFAM" id="SSF46934">
    <property type="entry name" value="UBA-like"/>
    <property type="match status" value="2"/>
</dbReference>
<dbReference type="SMR" id="B3MST0"/>
<dbReference type="Gene3D" id="1.10.8.10">
    <property type="entry name" value="DNA helicase RuvA subunit, C-terminal domain"/>
    <property type="match status" value="2"/>
</dbReference>
<organism evidence="9 10">
    <name type="scientific">Drosophila ananassae</name>
    <name type="common">Fruit fly</name>
    <dbReference type="NCBI Taxonomy" id="7217"/>
    <lineage>
        <taxon>Eukaryota</taxon>
        <taxon>Metazoa</taxon>
        <taxon>Ecdysozoa</taxon>
        <taxon>Arthropoda</taxon>
        <taxon>Hexapoda</taxon>
        <taxon>Insecta</taxon>
        <taxon>Pterygota</taxon>
        <taxon>Neoptera</taxon>
        <taxon>Endopterygota</taxon>
        <taxon>Diptera</taxon>
        <taxon>Brachycera</taxon>
        <taxon>Muscomorpha</taxon>
        <taxon>Ephydroidea</taxon>
        <taxon>Drosophilidae</taxon>
        <taxon>Drosophila</taxon>
        <taxon>Sophophora</taxon>
    </lineage>
</organism>
<feature type="domain" description="UBA" evidence="7">
    <location>
        <begin position="129"/>
        <end position="169"/>
    </location>
</feature>
<sequence>MKISIRTLDQRTIKLEMSDSQDVRALKQRLGSMPEVAIPVESQQLIYGGRIMEDALPLSDYKIAEDKFIVLMGKKMPPAKPAGTAAEENVPPTPPLTAGPSETRTHEIPPLSPAPALVMAPPPAPPSMTPNEQRVRDLMAMGYGEQEVRAALRASFNHPERAIEYLISGIPQNAPQPANATASGPAPNLQPWMSDPRFARVRDMLRQNPELLEVVLSRLAETDPSAFEAIRDHQDEFLSMINGSSAGSVGEGSDLSEDSEMDAASRHQITLTSEEAAAVERLVSLGFHRDLAVQAYLACDKNEELAADILFRQSEDEE</sequence>
<evidence type="ECO:0000256" key="4">
    <source>
        <dbReference type="ARBA" id="ARBA00023242"/>
    </source>
</evidence>
<dbReference type="EMBL" id="CH902623">
    <property type="protein sequence ID" value="EDV30320.1"/>
    <property type="molecule type" value="Genomic_DNA"/>
</dbReference>
<dbReference type="SMART" id="SM00165">
    <property type="entry name" value="UBA"/>
    <property type="match status" value="2"/>
</dbReference>
<feature type="domain" description="Ubiquitin-like" evidence="8">
    <location>
        <begin position="1"/>
        <end position="78"/>
    </location>
</feature>
<evidence type="ECO:0000313" key="10">
    <source>
        <dbReference type="Proteomes" id="UP000007801"/>
    </source>
</evidence>
<dbReference type="InterPro" id="IPR029071">
    <property type="entry name" value="Ubiquitin-like_domsf"/>
</dbReference>
<evidence type="ECO:0000259" key="7">
    <source>
        <dbReference type="PROSITE" id="PS50030"/>
    </source>
</evidence>
<evidence type="ECO:0000256" key="2">
    <source>
        <dbReference type="ARBA" id="ARBA00022763"/>
    </source>
</evidence>
<dbReference type="Pfam" id="PF09280">
    <property type="entry name" value="XPC-binding"/>
    <property type="match status" value="1"/>
</dbReference>
<dbReference type="OMA" id="IMEDAMP"/>
<dbReference type="STRING" id="7217.B3MST0"/>
<dbReference type="GO" id="GO:0070628">
    <property type="term" value="F:proteasome binding"/>
    <property type="evidence" value="ECO:0007669"/>
    <property type="project" value="TreeGrafter"/>
</dbReference>
<dbReference type="Pfam" id="PF00627">
    <property type="entry name" value="UBA"/>
    <property type="match status" value="2"/>
</dbReference>
<comment type="function">
    <text evidence="5">Multiubiquitin chain receptor involved in modulation of proteasomal degradation. Involved in nucleotide excision repair.</text>
</comment>
<dbReference type="KEGG" id="dan:6505653"/>
<evidence type="ECO:0000259" key="8">
    <source>
        <dbReference type="PROSITE" id="PS50053"/>
    </source>
</evidence>
<dbReference type="GO" id="GO:0005829">
    <property type="term" value="C:cytosol"/>
    <property type="evidence" value="ECO:0007669"/>
    <property type="project" value="TreeGrafter"/>
</dbReference>
<evidence type="ECO:0000256" key="3">
    <source>
        <dbReference type="ARBA" id="ARBA00023204"/>
    </source>
</evidence>
<keyword evidence="3 5" id="KW-0234">DNA repair</keyword>
<dbReference type="SUPFAM" id="SSF54236">
    <property type="entry name" value="Ubiquitin-like"/>
    <property type="match status" value="1"/>
</dbReference>
<dbReference type="InterPro" id="IPR000626">
    <property type="entry name" value="Ubiquitin-like_dom"/>
</dbReference>
<dbReference type="GO" id="GO:0005654">
    <property type="term" value="C:nucleoplasm"/>
    <property type="evidence" value="ECO:0007669"/>
    <property type="project" value="TreeGrafter"/>
</dbReference>
<proteinExistence type="inferred from homology"/>
<dbReference type="Pfam" id="PF00240">
    <property type="entry name" value="ubiquitin"/>
    <property type="match status" value="1"/>
</dbReference>
<dbReference type="InterPro" id="IPR036353">
    <property type="entry name" value="XPC-bd_sf"/>
</dbReference>
<dbReference type="GO" id="GO:0043130">
    <property type="term" value="F:ubiquitin binding"/>
    <property type="evidence" value="ECO:0007669"/>
    <property type="project" value="UniProtKB-UniRule"/>
</dbReference>
<dbReference type="eggNOG" id="KOG0011">
    <property type="taxonomic scope" value="Eukaryota"/>
</dbReference>
<gene>
    <name evidence="9" type="primary">Dana\GF23005</name>
    <name evidence="9" type="synonym">dana_GLEANR_7539</name>
    <name evidence="9" type="ORF">GF23005</name>
</gene>
<keyword evidence="10" id="KW-1185">Reference proteome</keyword>
<dbReference type="PROSITE" id="PS50053">
    <property type="entry name" value="UBIQUITIN_2"/>
    <property type="match status" value="1"/>
</dbReference>
<dbReference type="Proteomes" id="UP000007801">
    <property type="component" value="Unassembled WGS sequence"/>
</dbReference>
<dbReference type="GeneID" id="6505653"/>
<dbReference type="FunCoup" id="B3MST0">
    <property type="interactions" value="172"/>
</dbReference>
<keyword evidence="1" id="KW-0677">Repeat</keyword>
<dbReference type="SUPFAM" id="SSF101238">
    <property type="entry name" value="XPC-binding domain"/>
    <property type="match status" value="1"/>
</dbReference>
<dbReference type="InterPro" id="IPR015940">
    <property type="entry name" value="UBA"/>
</dbReference>
<dbReference type="GO" id="GO:0043161">
    <property type="term" value="P:proteasome-mediated ubiquitin-dependent protein catabolic process"/>
    <property type="evidence" value="ECO:0007669"/>
    <property type="project" value="UniProtKB-UniRule"/>
</dbReference>
<dbReference type="CDD" id="cd01805">
    <property type="entry name" value="Ubl_Rad23"/>
    <property type="match status" value="1"/>
</dbReference>
<dbReference type="AlphaFoldDB" id="B3MST0"/>
<dbReference type="PANTHER" id="PTHR10621:SF0">
    <property type="entry name" value="UV EXCISION REPAIR PROTEIN RAD23"/>
    <property type="match status" value="1"/>
</dbReference>
<dbReference type="CDD" id="cd14281">
    <property type="entry name" value="UBA2_Rad23_like"/>
    <property type="match status" value="1"/>
</dbReference>
<dbReference type="CDD" id="cd14280">
    <property type="entry name" value="UBA1_Rad23_like"/>
    <property type="match status" value="1"/>
</dbReference>
<comment type="similarity">
    <text evidence="5">Belongs to the RAD23 family.</text>
</comment>
<reference evidence="9 10" key="1">
    <citation type="journal article" date="2007" name="Nature">
        <title>Evolution of genes and genomes on the Drosophila phylogeny.</title>
        <authorList>
            <consortium name="Drosophila 12 Genomes Consortium"/>
            <person name="Clark A.G."/>
            <person name="Eisen M.B."/>
            <person name="Smith D.R."/>
            <person name="Bergman C.M."/>
            <person name="Oliver B."/>
            <person name="Markow T.A."/>
            <person name="Kaufman T.C."/>
            <person name="Kellis M."/>
            <person name="Gelbart W."/>
            <person name="Iyer V.N."/>
            <person name="Pollard D.A."/>
            <person name="Sackton T.B."/>
            <person name="Larracuente A.M."/>
            <person name="Singh N.D."/>
            <person name="Abad J.P."/>
            <person name="Abt D.N."/>
            <person name="Adryan B."/>
            <person name="Aguade M."/>
            <person name="Akashi H."/>
            <person name="Anderson W.W."/>
            <person name="Aquadro C.F."/>
            <person name="Ardell D.H."/>
            <person name="Arguello R."/>
            <person name="Artieri C.G."/>
            <person name="Barbash D.A."/>
            <person name="Barker D."/>
            <person name="Barsanti P."/>
            <person name="Batterham P."/>
            <person name="Batzoglou S."/>
            <person name="Begun D."/>
            <person name="Bhutkar A."/>
            <person name="Blanco E."/>
            <person name="Bosak S.A."/>
            <person name="Bradley R.K."/>
            <person name="Brand A.D."/>
            <person name="Brent M.R."/>
            <person name="Brooks A.N."/>
            <person name="Brown R.H."/>
            <person name="Butlin R.K."/>
            <person name="Caggese C."/>
            <person name="Calvi B.R."/>
            <person name="Bernardo de Carvalho A."/>
            <person name="Caspi A."/>
            <person name="Castrezana S."/>
            <person name="Celniker S.E."/>
            <person name="Chang J.L."/>
            <person name="Chapple C."/>
            <person name="Chatterji S."/>
            <person name="Chinwalla A."/>
            <person name="Civetta A."/>
            <person name="Clifton S.W."/>
            <person name="Comeron J.M."/>
            <person name="Costello J.C."/>
            <person name="Coyne J.A."/>
            <person name="Daub J."/>
            <person name="David R.G."/>
            <person name="Delcher A.L."/>
            <person name="Delehaunty K."/>
            <person name="Do C.B."/>
            <person name="Ebling H."/>
            <person name="Edwards K."/>
            <person name="Eickbush T."/>
            <person name="Evans J.D."/>
            <person name="Filipski A."/>
            <person name="Findeiss S."/>
            <person name="Freyhult E."/>
            <person name="Fulton L."/>
            <person name="Fulton R."/>
            <person name="Garcia A.C."/>
            <person name="Gardiner A."/>
            <person name="Garfield D.A."/>
            <person name="Garvin B.E."/>
            <person name="Gibson G."/>
            <person name="Gilbert D."/>
            <person name="Gnerre S."/>
            <person name="Godfrey J."/>
            <person name="Good R."/>
            <person name="Gotea V."/>
            <person name="Gravely B."/>
            <person name="Greenberg A.J."/>
            <person name="Griffiths-Jones S."/>
            <person name="Gross S."/>
            <person name="Guigo R."/>
            <person name="Gustafson E.A."/>
            <person name="Haerty W."/>
            <person name="Hahn M.W."/>
            <person name="Halligan D.L."/>
            <person name="Halpern A.L."/>
            <person name="Halter G.M."/>
            <person name="Han M.V."/>
            <person name="Heger A."/>
            <person name="Hillier L."/>
            <person name="Hinrichs A.S."/>
            <person name="Holmes I."/>
            <person name="Hoskins R.A."/>
            <person name="Hubisz M.J."/>
            <person name="Hultmark D."/>
            <person name="Huntley M.A."/>
            <person name="Jaffe D.B."/>
            <person name="Jagadeeshan S."/>
            <person name="Jeck W.R."/>
            <person name="Johnson J."/>
            <person name="Jones C.D."/>
            <person name="Jordan W.C."/>
            <person name="Karpen G.H."/>
            <person name="Kataoka E."/>
            <person name="Keightley P.D."/>
            <person name="Kheradpour P."/>
            <person name="Kirkness E.F."/>
            <person name="Koerich L.B."/>
            <person name="Kristiansen K."/>
            <person name="Kudrna D."/>
            <person name="Kulathinal R.J."/>
            <person name="Kumar S."/>
            <person name="Kwok R."/>
            <person name="Lander E."/>
            <person name="Langley C.H."/>
            <person name="Lapoint R."/>
            <person name="Lazzaro B.P."/>
            <person name="Lee S.J."/>
            <person name="Levesque L."/>
            <person name="Li R."/>
            <person name="Lin C.F."/>
            <person name="Lin M.F."/>
            <person name="Lindblad-Toh K."/>
            <person name="Llopart A."/>
            <person name="Long M."/>
            <person name="Low L."/>
            <person name="Lozovsky E."/>
            <person name="Lu J."/>
            <person name="Luo M."/>
            <person name="Machado C.A."/>
            <person name="Makalowski W."/>
            <person name="Marzo M."/>
            <person name="Matsuda M."/>
            <person name="Matzkin L."/>
            <person name="McAllister B."/>
            <person name="McBride C.S."/>
            <person name="McKernan B."/>
            <person name="McKernan K."/>
            <person name="Mendez-Lago M."/>
            <person name="Minx P."/>
            <person name="Mollenhauer M.U."/>
            <person name="Montooth K."/>
            <person name="Mount S.M."/>
            <person name="Mu X."/>
            <person name="Myers E."/>
            <person name="Negre B."/>
            <person name="Newfeld S."/>
            <person name="Nielsen R."/>
            <person name="Noor M.A."/>
            <person name="O'Grady P."/>
            <person name="Pachter L."/>
            <person name="Papaceit M."/>
            <person name="Parisi M.J."/>
            <person name="Parisi M."/>
            <person name="Parts L."/>
            <person name="Pedersen J.S."/>
            <person name="Pesole G."/>
            <person name="Phillippy A.M."/>
            <person name="Ponting C.P."/>
            <person name="Pop M."/>
            <person name="Porcelli D."/>
            <person name="Powell J.R."/>
            <person name="Prohaska S."/>
            <person name="Pruitt K."/>
            <person name="Puig M."/>
            <person name="Quesneville H."/>
            <person name="Ram K.R."/>
            <person name="Rand D."/>
            <person name="Rasmussen M.D."/>
            <person name="Reed L.K."/>
            <person name="Reenan R."/>
            <person name="Reily A."/>
            <person name="Remington K.A."/>
            <person name="Rieger T.T."/>
            <person name="Ritchie M.G."/>
            <person name="Robin C."/>
            <person name="Rogers Y.H."/>
            <person name="Rohde C."/>
            <person name="Rozas J."/>
            <person name="Rubenfield M.J."/>
            <person name="Ruiz A."/>
            <person name="Russo S."/>
            <person name="Salzberg S.L."/>
            <person name="Sanchez-Gracia A."/>
            <person name="Saranga D.J."/>
            <person name="Sato H."/>
            <person name="Schaeffer S.W."/>
            <person name="Schatz M.C."/>
            <person name="Schlenke T."/>
            <person name="Schwartz R."/>
            <person name="Segarra C."/>
            <person name="Singh R.S."/>
            <person name="Sirot L."/>
            <person name="Sirota M."/>
            <person name="Sisneros N.B."/>
            <person name="Smith C.D."/>
            <person name="Smith T.F."/>
            <person name="Spieth J."/>
            <person name="Stage D.E."/>
            <person name="Stark A."/>
            <person name="Stephan W."/>
            <person name="Strausberg R.L."/>
            <person name="Strempel S."/>
            <person name="Sturgill D."/>
            <person name="Sutton G."/>
            <person name="Sutton G.G."/>
            <person name="Tao W."/>
            <person name="Teichmann S."/>
            <person name="Tobari Y.N."/>
            <person name="Tomimura Y."/>
            <person name="Tsolas J.M."/>
            <person name="Valente V.L."/>
            <person name="Venter E."/>
            <person name="Venter J.C."/>
            <person name="Vicario S."/>
            <person name="Vieira F.G."/>
            <person name="Vilella A.J."/>
            <person name="Villasante A."/>
            <person name="Walenz B."/>
            <person name="Wang J."/>
            <person name="Wasserman M."/>
            <person name="Watts T."/>
            <person name="Wilson D."/>
            <person name="Wilson R.K."/>
            <person name="Wing R.A."/>
            <person name="Wolfner M.F."/>
            <person name="Wong A."/>
            <person name="Wong G.K."/>
            <person name="Wu C.I."/>
            <person name="Wu G."/>
            <person name="Yamamoto D."/>
            <person name="Yang H.P."/>
            <person name="Yang S.P."/>
            <person name="Yorke J.A."/>
            <person name="Yoshida K."/>
            <person name="Zdobnov E."/>
            <person name="Zhang P."/>
            <person name="Zhang Y."/>
            <person name="Zimin A.V."/>
            <person name="Baldwin J."/>
            <person name="Abdouelleil A."/>
            <person name="Abdulkadir J."/>
            <person name="Abebe A."/>
            <person name="Abera B."/>
            <person name="Abreu J."/>
            <person name="Acer S.C."/>
            <person name="Aftuck L."/>
            <person name="Alexander A."/>
            <person name="An P."/>
            <person name="Anderson E."/>
            <person name="Anderson S."/>
            <person name="Arachi H."/>
            <person name="Azer M."/>
            <person name="Bachantsang P."/>
            <person name="Barry A."/>
            <person name="Bayul T."/>
            <person name="Berlin A."/>
            <person name="Bessette D."/>
            <person name="Bloom T."/>
            <person name="Blye J."/>
            <person name="Boguslavskiy L."/>
            <person name="Bonnet C."/>
            <person name="Boukhgalter B."/>
            <person name="Bourzgui I."/>
            <person name="Brown A."/>
            <person name="Cahill P."/>
            <person name="Channer S."/>
            <person name="Cheshatsang Y."/>
            <person name="Chuda L."/>
            <person name="Citroen M."/>
            <person name="Collymore A."/>
            <person name="Cooke P."/>
            <person name="Costello M."/>
            <person name="D'Aco K."/>
            <person name="Daza R."/>
            <person name="De Haan G."/>
            <person name="DeGray S."/>
            <person name="DeMaso C."/>
            <person name="Dhargay N."/>
            <person name="Dooley K."/>
            <person name="Dooley E."/>
            <person name="Doricent M."/>
            <person name="Dorje P."/>
            <person name="Dorjee K."/>
            <person name="Dupes A."/>
            <person name="Elong R."/>
            <person name="Falk J."/>
            <person name="Farina A."/>
            <person name="Faro S."/>
            <person name="Ferguson D."/>
            <person name="Fisher S."/>
            <person name="Foley C.D."/>
            <person name="Franke A."/>
            <person name="Friedrich D."/>
            <person name="Gadbois L."/>
            <person name="Gearin G."/>
            <person name="Gearin C.R."/>
            <person name="Giannoukos G."/>
            <person name="Goode T."/>
            <person name="Graham J."/>
            <person name="Grandbois E."/>
            <person name="Grewal S."/>
            <person name="Gyaltsen K."/>
            <person name="Hafez N."/>
            <person name="Hagos B."/>
            <person name="Hall J."/>
            <person name="Henson C."/>
            <person name="Hollinger A."/>
            <person name="Honan T."/>
            <person name="Huard M.D."/>
            <person name="Hughes L."/>
            <person name="Hurhula B."/>
            <person name="Husby M.E."/>
            <person name="Kamat A."/>
            <person name="Kanga B."/>
            <person name="Kashin S."/>
            <person name="Khazanovich D."/>
            <person name="Kisner P."/>
            <person name="Lance K."/>
            <person name="Lara M."/>
            <person name="Lee W."/>
            <person name="Lennon N."/>
            <person name="Letendre F."/>
            <person name="LeVine R."/>
            <person name="Lipovsky A."/>
            <person name="Liu X."/>
            <person name="Liu J."/>
            <person name="Liu S."/>
            <person name="Lokyitsang T."/>
            <person name="Lokyitsang Y."/>
            <person name="Lubonja R."/>
            <person name="Lui A."/>
            <person name="MacDonald P."/>
            <person name="Magnisalis V."/>
            <person name="Maru K."/>
            <person name="Matthews C."/>
            <person name="McCusker W."/>
            <person name="McDonough S."/>
            <person name="Mehta T."/>
            <person name="Meldrim J."/>
            <person name="Meneus L."/>
            <person name="Mihai O."/>
            <person name="Mihalev A."/>
            <person name="Mihova T."/>
            <person name="Mittelman R."/>
            <person name="Mlenga V."/>
            <person name="Montmayeur A."/>
            <person name="Mulrain L."/>
            <person name="Navidi A."/>
            <person name="Naylor J."/>
            <person name="Negash T."/>
            <person name="Nguyen T."/>
            <person name="Nguyen N."/>
            <person name="Nicol R."/>
            <person name="Norbu C."/>
            <person name="Norbu N."/>
            <person name="Novod N."/>
            <person name="O'Neill B."/>
            <person name="Osman S."/>
            <person name="Markiewicz E."/>
            <person name="Oyono O.L."/>
            <person name="Patti C."/>
            <person name="Phunkhang P."/>
            <person name="Pierre F."/>
            <person name="Priest M."/>
            <person name="Raghuraman S."/>
            <person name="Rege F."/>
            <person name="Reyes R."/>
            <person name="Rise C."/>
            <person name="Rogov P."/>
            <person name="Ross K."/>
            <person name="Ryan E."/>
            <person name="Settipalli S."/>
            <person name="Shea T."/>
            <person name="Sherpa N."/>
            <person name="Shi L."/>
            <person name="Shih D."/>
            <person name="Sparrow T."/>
            <person name="Spaulding J."/>
            <person name="Stalker J."/>
            <person name="Stange-Thomann N."/>
            <person name="Stavropoulos S."/>
            <person name="Stone C."/>
            <person name="Strader C."/>
            <person name="Tesfaye S."/>
            <person name="Thomson T."/>
            <person name="Thoulutsang Y."/>
            <person name="Thoulutsang D."/>
            <person name="Topham K."/>
            <person name="Topping I."/>
            <person name="Tsamla T."/>
            <person name="Vassiliev H."/>
            <person name="Vo A."/>
            <person name="Wangchuk T."/>
            <person name="Wangdi T."/>
            <person name="Weiand M."/>
            <person name="Wilkinson J."/>
            <person name="Wilson A."/>
            <person name="Yadav S."/>
            <person name="Young G."/>
            <person name="Yu Q."/>
            <person name="Zembek L."/>
            <person name="Zhong D."/>
            <person name="Zimmer A."/>
            <person name="Zwirko Z."/>
            <person name="Jaffe D.B."/>
            <person name="Alvarez P."/>
            <person name="Brockman W."/>
            <person name="Butler J."/>
            <person name="Chin C."/>
            <person name="Gnerre S."/>
            <person name="Grabherr M."/>
            <person name="Kleber M."/>
            <person name="Mauceli E."/>
            <person name="MacCallum I."/>
        </authorList>
    </citation>
    <scope>NUCLEOTIDE SEQUENCE [LARGE SCALE GENOMIC DNA]</scope>
    <source>
        <strain evidence="10">Tucson 14024-0371.13</strain>
    </source>
</reference>
<dbReference type="PRINTS" id="PR01839">
    <property type="entry name" value="RAD23PROTEIN"/>
</dbReference>
<dbReference type="Gene3D" id="3.10.20.90">
    <property type="entry name" value="Phosphatidylinositol 3-kinase Catalytic Subunit, Chain A, domain 1"/>
    <property type="match status" value="1"/>
</dbReference>
<dbReference type="PANTHER" id="PTHR10621">
    <property type="entry name" value="UV EXCISION REPAIR PROTEIN RAD23"/>
    <property type="match status" value="1"/>
</dbReference>
<keyword evidence="5" id="KW-0963">Cytoplasm</keyword>
<dbReference type="HOGENOM" id="CLU_040364_0_0_1"/>
<dbReference type="InterPro" id="IPR009060">
    <property type="entry name" value="UBA-like_sf"/>
</dbReference>
<keyword evidence="4 5" id="KW-0539">Nucleus</keyword>
<dbReference type="InParanoid" id="B3MST0"/>